<reference evidence="4 5" key="1">
    <citation type="submission" date="2019-07" db="EMBL/GenBank/DDBJ databases">
        <title>R&amp;d 2014.</title>
        <authorList>
            <person name="Klenk H.-P."/>
        </authorList>
    </citation>
    <scope>NUCLEOTIDE SEQUENCE [LARGE SCALE GENOMIC DNA]</scope>
    <source>
        <strain evidence="4 5">DSM 43194</strain>
    </source>
</reference>
<dbReference type="NCBIfam" id="NF005968">
    <property type="entry name" value="PRK08057.1-2"/>
    <property type="match status" value="1"/>
</dbReference>
<dbReference type="Proteomes" id="UP000317303">
    <property type="component" value="Unassembled WGS sequence"/>
</dbReference>
<keyword evidence="3" id="KW-0560">Oxidoreductase</keyword>
<dbReference type="Pfam" id="PF02571">
    <property type="entry name" value="CbiJ"/>
    <property type="match status" value="1"/>
</dbReference>
<dbReference type="NCBIfam" id="TIGR00715">
    <property type="entry name" value="precor6x_red"/>
    <property type="match status" value="1"/>
</dbReference>
<evidence type="ECO:0000256" key="1">
    <source>
        <dbReference type="ARBA" id="ARBA00004953"/>
    </source>
</evidence>
<evidence type="ECO:0000256" key="2">
    <source>
        <dbReference type="ARBA" id="ARBA00022573"/>
    </source>
</evidence>
<dbReference type="EMBL" id="VLJV01000001">
    <property type="protein sequence ID" value="TWH22763.1"/>
    <property type="molecule type" value="Genomic_DNA"/>
</dbReference>
<dbReference type="PROSITE" id="PS51014">
    <property type="entry name" value="COBK_CBIJ"/>
    <property type="match status" value="1"/>
</dbReference>
<dbReference type="PANTHER" id="PTHR36925:SF1">
    <property type="entry name" value="COBALT-PRECORRIN-6A REDUCTASE"/>
    <property type="match status" value="1"/>
</dbReference>
<dbReference type="AlphaFoldDB" id="A0A660CM91"/>
<organism evidence="4 5">
    <name type="scientific">Prauserella rugosa</name>
    <dbReference type="NCBI Taxonomy" id="43354"/>
    <lineage>
        <taxon>Bacteria</taxon>
        <taxon>Bacillati</taxon>
        <taxon>Actinomycetota</taxon>
        <taxon>Actinomycetes</taxon>
        <taxon>Pseudonocardiales</taxon>
        <taxon>Pseudonocardiaceae</taxon>
        <taxon>Prauserella</taxon>
    </lineage>
</organism>
<dbReference type="UniPathway" id="UPA00148"/>
<proteinExistence type="predicted"/>
<dbReference type="RefSeq" id="WP_036875962.1">
    <property type="nucleotide sequence ID" value="NZ_JOIJ01000004.1"/>
</dbReference>
<dbReference type="InterPro" id="IPR003723">
    <property type="entry name" value="Precorrin-6x_reduct"/>
</dbReference>
<sequence length="260" mass="27901">MDSIAPRVLILGGTSEARALAAELVDRDVAVTSSLAGRVAEPRLPKGDIRVGGFGGPEGLARWLADHRVVAVVDATHPFAERISSSAAVAATSADVPVLRLERPGWSQGPGDDWHWADTLADAARMLPELGTRAFLTSGRQGLAEFAGLDMWMLARCVDPPEPPLPARLEVILSRGPYRVEDEADLLRRHRIDVLVTKDSGGAMTEAKLTAAREAGIPVIVVRRPPRPAMPRVDDVKSAVRWVVPHMNGHPHDSPSGSSR</sequence>
<dbReference type="GO" id="GO:0016994">
    <property type="term" value="F:precorrin-6A reductase activity"/>
    <property type="evidence" value="ECO:0007669"/>
    <property type="project" value="InterPro"/>
</dbReference>
<dbReference type="PANTHER" id="PTHR36925">
    <property type="entry name" value="COBALT-PRECORRIN-6A REDUCTASE"/>
    <property type="match status" value="1"/>
</dbReference>
<keyword evidence="2" id="KW-0169">Cobalamin biosynthesis</keyword>
<accession>A0A660CM91</accession>
<evidence type="ECO:0000313" key="4">
    <source>
        <dbReference type="EMBL" id="TWH22763.1"/>
    </source>
</evidence>
<gene>
    <name evidence="4" type="ORF">JD82_04653</name>
</gene>
<evidence type="ECO:0000313" key="5">
    <source>
        <dbReference type="Proteomes" id="UP000317303"/>
    </source>
</evidence>
<protein>
    <submittedName>
        <fullName evidence="4">Precorrin-6A/cobalt-precorrin-6A reductase</fullName>
    </submittedName>
</protein>
<name>A0A660CM91_9PSEU</name>
<comment type="pathway">
    <text evidence="1">Cofactor biosynthesis; adenosylcobalamin biosynthesis.</text>
</comment>
<comment type="caution">
    <text evidence="4">The sequence shown here is derived from an EMBL/GenBank/DDBJ whole genome shotgun (WGS) entry which is preliminary data.</text>
</comment>
<evidence type="ECO:0000256" key="3">
    <source>
        <dbReference type="ARBA" id="ARBA00023002"/>
    </source>
</evidence>
<dbReference type="OrthoDB" id="5183775at2"/>
<keyword evidence="5" id="KW-1185">Reference proteome</keyword>
<dbReference type="GO" id="GO:0009236">
    <property type="term" value="P:cobalamin biosynthetic process"/>
    <property type="evidence" value="ECO:0007669"/>
    <property type="project" value="UniProtKB-UniPathway"/>
</dbReference>